<accession>A0ABD5V3L8</accession>
<evidence type="ECO:0000313" key="3">
    <source>
        <dbReference type="EMBL" id="MFC6893771.1"/>
    </source>
</evidence>
<dbReference type="AlphaFoldDB" id="A0ABD5V3L8"/>
<dbReference type="EMBL" id="JBHSXL010000012">
    <property type="protein sequence ID" value="MFC6893771.1"/>
    <property type="molecule type" value="Genomic_DNA"/>
</dbReference>
<feature type="compositionally biased region" description="Basic and acidic residues" evidence="1">
    <location>
        <begin position="1"/>
        <end position="23"/>
    </location>
</feature>
<comment type="caution">
    <text evidence="3">The sequence shown here is derived from an EMBL/GenBank/DDBJ whole genome shotgun (WGS) entry which is preliminary data.</text>
</comment>
<evidence type="ECO:0000313" key="4">
    <source>
        <dbReference type="Proteomes" id="UP001596296"/>
    </source>
</evidence>
<reference evidence="3 4" key="1">
    <citation type="journal article" date="2019" name="Int. J. Syst. Evol. Microbiol.">
        <title>The Global Catalogue of Microorganisms (GCM) 10K type strain sequencing project: providing services to taxonomists for standard genome sequencing and annotation.</title>
        <authorList>
            <consortium name="The Broad Institute Genomics Platform"/>
            <consortium name="The Broad Institute Genome Sequencing Center for Infectious Disease"/>
            <person name="Wu L."/>
            <person name="Ma J."/>
        </authorList>
    </citation>
    <scope>NUCLEOTIDE SEQUENCE [LARGE SCALE GENOMIC DNA]</scope>
    <source>
        <strain evidence="3 4">SKJ47</strain>
    </source>
</reference>
<feature type="compositionally biased region" description="Acidic residues" evidence="1">
    <location>
        <begin position="25"/>
        <end position="46"/>
    </location>
</feature>
<protein>
    <recommendedName>
        <fullName evidence="2">DUF8160 domain-containing protein</fullName>
    </recommendedName>
</protein>
<gene>
    <name evidence="3" type="ORF">ACFQE9_14315</name>
</gene>
<keyword evidence="4" id="KW-1185">Reference proteome</keyword>
<feature type="region of interest" description="Disordered" evidence="1">
    <location>
        <begin position="1"/>
        <end position="95"/>
    </location>
</feature>
<evidence type="ECO:0000259" key="2">
    <source>
        <dbReference type="Pfam" id="PF26492"/>
    </source>
</evidence>
<organism evidence="3 4">
    <name type="scientific">Halopenitus salinus</name>
    <dbReference type="NCBI Taxonomy" id="1198295"/>
    <lineage>
        <taxon>Archaea</taxon>
        <taxon>Methanobacteriati</taxon>
        <taxon>Methanobacteriota</taxon>
        <taxon>Stenosarchaea group</taxon>
        <taxon>Halobacteria</taxon>
        <taxon>Halobacteriales</taxon>
        <taxon>Haloferacaceae</taxon>
        <taxon>Halopenitus</taxon>
    </lineage>
</organism>
<evidence type="ECO:0000256" key="1">
    <source>
        <dbReference type="SAM" id="MobiDB-lite"/>
    </source>
</evidence>
<feature type="compositionally biased region" description="Low complexity" evidence="1">
    <location>
        <begin position="47"/>
        <end position="87"/>
    </location>
</feature>
<feature type="domain" description="DUF8160" evidence="2">
    <location>
        <begin position="29"/>
        <end position="138"/>
    </location>
</feature>
<sequence>MTDDKKTDRQNRMSERFGSRAEQSESVEDEETETEEVLNNDNEVNDVNEINETVESDKSTTSSTTSKTSSTSTTSSESMDSSTSSDSKTVRETKARTFYLGTDRLKRLDRLYKEMSLEYEIEFEEDLPKNDAFYGAVIDAVCNRTTIEEELGLTDDTEEEST</sequence>
<dbReference type="Proteomes" id="UP001596296">
    <property type="component" value="Unassembled WGS sequence"/>
</dbReference>
<proteinExistence type="predicted"/>
<name>A0ABD5V3L8_9EURY</name>
<dbReference type="Pfam" id="PF26492">
    <property type="entry name" value="DUF8160"/>
    <property type="match status" value="1"/>
</dbReference>
<dbReference type="InterPro" id="IPR058474">
    <property type="entry name" value="DUF8160"/>
</dbReference>
<dbReference type="RefSeq" id="WP_157575437.1">
    <property type="nucleotide sequence ID" value="NZ_JBHSXL010000012.1"/>
</dbReference>